<dbReference type="Pfam" id="PF09979">
    <property type="entry name" value="DUF2213"/>
    <property type="match status" value="1"/>
</dbReference>
<reference evidence="1" key="1">
    <citation type="submission" date="2020-01" db="EMBL/GenBank/DDBJ databases">
        <title>Patterns of diversity and host range of bacteriophage communities associated with bean-nodulatin bacteria.</title>
        <authorList>
            <person name="Vann Cauwenberghe J."/>
            <person name="Santamaria R.I."/>
            <person name="Bustos P."/>
            <person name="Juarez S."/>
            <person name="Gonzalez V."/>
        </authorList>
    </citation>
    <scope>NUCLEOTIDE SEQUENCE</scope>
</reference>
<dbReference type="PIRSF" id="PIRSF029215">
    <property type="entry name" value="UCP029215"/>
    <property type="match status" value="1"/>
</dbReference>
<protein>
    <submittedName>
        <fullName evidence="1">Putative major head subunit protein</fullName>
    </submittedName>
</protein>
<proteinExistence type="predicted"/>
<dbReference type="EMBL" id="MN988501">
    <property type="protein sequence ID" value="QIG68960.1"/>
    <property type="molecule type" value="Genomic_DNA"/>
</dbReference>
<accession>A0A7S5QZU6</accession>
<name>A0A7S5QZU6_9CAUD</name>
<gene>
    <name evidence="1" type="ORF">EVB73_024</name>
</gene>
<evidence type="ECO:0000313" key="2">
    <source>
        <dbReference type="Proteomes" id="UP000649522"/>
    </source>
</evidence>
<dbReference type="InterPro" id="IPR016913">
    <property type="entry name" value="UCP029215"/>
</dbReference>
<organism evidence="1 2">
    <name type="scientific">Rhizobium phage RHph_Y3_43</name>
    <dbReference type="NCBI Taxonomy" id="2509778"/>
    <lineage>
        <taxon>Viruses</taxon>
        <taxon>Duplodnaviria</taxon>
        <taxon>Heunggongvirae</taxon>
        <taxon>Uroviricota</taxon>
        <taxon>Caudoviricetes</taxon>
        <taxon>Kleczkowskavirus</taxon>
        <taxon>Kleczkowskavirus RHEph4</taxon>
    </lineage>
</organism>
<evidence type="ECO:0000313" key="1">
    <source>
        <dbReference type="EMBL" id="QIG68960.1"/>
    </source>
</evidence>
<dbReference type="Proteomes" id="UP000649522">
    <property type="component" value="Segment"/>
</dbReference>
<sequence>MQRFLDSATVSGFKKTQEGYLVADALTARTGIQAYAGYEVGRPDLQVVQVYRPAEEVFSKDSLQSFSHVPVTDDHPTVAVDAANWKDLAKGEVSTDVLRDGERLRIPLILKDQAIIDKVESGKRELSVGYSCTLDWAGGTTPDGMTYDAVQRDIRANHVAVVKRGRAGSEFRIGDSAANWGAAPIVNDHRELPKMRTIVFDGITIEVTDQAAQAIDKLTKQLSDQAAQATLAATTAASALTAKDAEIGELKVKLADAEKKAPTPETLNKMIADRLALVSVAGKVAKDLKVETLTDADIRREVVKAKYGEDMVKDASDDMVAGMFKAVAKDADTQVDPLRQALIRQNDNAPKPAITADHAQGEYEARLKDAWKK</sequence>